<dbReference type="EMBL" id="JACBXQ010000003">
    <property type="protein sequence ID" value="MBG9986594.1"/>
    <property type="molecule type" value="Genomic_DNA"/>
</dbReference>
<gene>
    <name evidence="2" type="ORF">HZY91_06750</name>
</gene>
<dbReference type="PROSITE" id="PS51819">
    <property type="entry name" value="VOC"/>
    <property type="match status" value="1"/>
</dbReference>
<dbReference type="PANTHER" id="PTHR43279">
    <property type="entry name" value="CATECHOL-2,3-DIOXYGENASE"/>
    <property type="match status" value="1"/>
</dbReference>
<comment type="caution">
    <text evidence="2">The sequence shown here is derived from an EMBL/GenBank/DDBJ whole genome shotgun (WGS) entry which is preliminary data.</text>
</comment>
<evidence type="ECO:0000259" key="1">
    <source>
        <dbReference type="PROSITE" id="PS51819"/>
    </source>
</evidence>
<name>A0ABS0LR13_9LACT</name>
<feature type="domain" description="VOC" evidence="1">
    <location>
        <begin position="13"/>
        <end position="129"/>
    </location>
</feature>
<dbReference type="Proteomes" id="UP000721415">
    <property type="component" value="Unassembled WGS sequence"/>
</dbReference>
<protein>
    <submittedName>
        <fullName evidence="2">VOC family protein</fullName>
    </submittedName>
</protein>
<dbReference type="PANTHER" id="PTHR43279:SF1">
    <property type="entry name" value="CATECHOL-2,3-DIOXYGENASE"/>
    <property type="match status" value="1"/>
</dbReference>
<proteinExistence type="predicted"/>
<keyword evidence="3" id="KW-1185">Reference proteome</keyword>
<accession>A0ABS0LR13</accession>
<dbReference type="Gene3D" id="3.10.180.10">
    <property type="entry name" value="2,3-Dihydroxybiphenyl 1,2-Dioxygenase, domain 1"/>
    <property type="match status" value="2"/>
</dbReference>
<dbReference type="InterPro" id="IPR037523">
    <property type="entry name" value="VOC_core"/>
</dbReference>
<dbReference type="InterPro" id="IPR004360">
    <property type="entry name" value="Glyas_Fos-R_dOase_dom"/>
</dbReference>
<sequence length="286" mass="31946">MTLQDITQSTTQVVTSAVQINALNSQKLANFYQNTIGLTLISKSKGFYKLGTPDHKVLLELFPNASNKKERTTGLYHMAFLLPNKNELGTILQSFIDKQIPLQGAANHGYSNAIYLADPEGNGIEIYYDKKQTEWDIRATGHIVGVTEPMDIDYVLEGANPTFDGLPIGTTMGHIHLHVSDLDETLNFYRQILGLGLKYPLGKQAYFLASSNYHHHLGINIWQGHNLPAPNINTCGLRASVWSANQIDYQTIQTKLKEFDVEYKEGDNTLTFEDNSGLTVIIEKKS</sequence>
<reference evidence="2 3" key="1">
    <citation type="submission" date="2020-07" db="EMBL/GenBank/DDBJ databases">
        <title>Facklamia lactis sp. nov., isolated from raw milk.</title>
        <authorList>
            <person name="Doll E.V."/>
            <person name="Huptas C."/>
            <person name="Staib L."/>
            <person name="Wenning M."/>
            <person name="Scherer S."/>
        </authorList>
    </citation>
    <scope>NUCLEOTIDE SEQUENCE [LARGE SCALE GENOMIC DNA]</scope>
    <source>
        <strain evidence="2 3">DSM 111018</strain>
    </source>
</reference>
<dbReference type="InterPro" id="IPR029068">
    <property type="entry name" value="Glyas_Bleomycin-R_OHBP_Dase"/>
</dbReference>
<evidence type="ECO:0000313" key="2">
    <source>
        <dbReference type="EMBL" id="MBG9986594.1"/>
    </source>
</evidence>
<dbReference type="SUPFAM" id="SSF54593">
    <property type="entry name" value="Glyoxalase/Bleomycin resistance protein/Dihydroxybiphenyl dioxygenase"/>
    <property type="match status" value="2"/>
</dbReference>
<dbReference type="Pfam" id="PF00903">
    <property type="entry name" value="Glyoxalase"/>
    <property type="match status" value="2"/>
</dbReference>
<evidence type="ECO:0000313" key="3">
    <source>
        <dbReference type="Proteomes" id="UP000721415"/>
    </source>
</evidence>
<dbReference type="RefSeq" id="WP_197115502.1">
    <property type="nucleotide sequence ID" value="NZ_JACBXQ010000003.1"/>
</dbReference>
<organism evidence="2 3">
    <name type="scientific">Facklamia lactis</name>
    <dbReference type="NCBI Taxonomy" id="2749967"/>
    <lineage>
        <taxon>Bacteria</taxon>
        <taxon>Bacillati</taxon>
        <taxon>Bacillota</taxon>
        <taxon>Bacilli</taxon>
        <taxon>Lactobacillales</taxon>
        <taxon>Aerococcaceae</taxon>
        <taxon>Facklamia</taxon>
    </lineage>
</organism>